<dbReference type="RefSeq" id="WP_121907745.1">
    <property type="nucleotide sequence ID" value="NZ_REFC01000013.1"/>
</dbReference>
<keyword evidence="2" id="KW-1133">Transmembrane helix</keyword>
<evidence type="ECO:0000256" key="1">
    <source>
        <dbReference type="SAM" id="MobiDB-lite"/>
    </source>
</evidence>
<evidence type="ECO:0000256" key="2">
    <source>
        <dbReference type="SAM" id="Phobius"/>
    </source>
</evidence>
<gene>
    <name evidence="3" type="ORF">BXY75_2185</name>
</gene>
<sequence length="142" mass="15984">MKKLLKPACIGFYILMLLAFFIAGLFFAGWIDAGKNQGLAGGAIVVGYGVMFGGIAFIASFFIAYYLQIKTLVKLNWLLIVLILVTYGYKHYEFTQRDKKQDERNDQIRQSPKTPTQTAEEVKTTAMFEVHLGESRTSASRN</sequence>
<dbReference type="Proteomes" id="UP000271339">
    <property type="component" value="Unassembled WGS sequence"/>
</dbReference>
<protein>
    <submittedName>
        <fullName evidence="3">Uncharacterized protein</fullName>
    </submittedName>
</protein>
<dbReference type="OrthoDB" id="1435846at2"/>
<evidence type="ECO:0000313" key="3">
    <source>
        <dbReference type="EMBL" id="RMA58806.1"/>
    </source>
</evidence>
<feature type="compositionally biased region" description="Basic and acidic residues" evidence="1">
    <location>
        <begin position="97"/>
        <end position="107"/>
    </location>
</feature>
<organism evidence="3 4">
    <name type="scientific">Ulvibacter antarcticus</name>
    <dbReference type="NCBI Taxonomy" id="442714"/>
    <lineage>
        <taxon>Bacteria</taxon>
        <taxon>Pseudomonadati</taxon>
        <taxon>Bacteroidota</taxon>
        <taxon>Flavobacteriia</taxon>
        <taxon>Flavobacteriales</taxon>
        <taxon>Flavobacteriaceae</taxon>
        <taxon>Ulvibacter</taxon>
    </lineage>
</organism>
<comment type="caution">
    <text evidence="3">The sequence shown here is derived from an EMBL/GenBank/DDBJ whole genome shotgun (WGS) entry which is preliminary data.</text>
</comment>
<evidence type="ECO:0000313" key="4">
    <source>
        <dbReference type="Proteomes" id="UP000271339"/>
    </source>
</evidence>
<accession>A0A3L9YDN3</accession>
<feature type="transmembrane region" description="Helical" evidence="2">
    <location>
        <begin position="43"/>
        <end position="65"/>
    </location>
</feature>
<name>A0A3L9YDN3_9FLAO</name>
<dbReference type="EMBL" id="REFC01000013">
    <property type="protein sequence ID" value="RMA58806.1"/>
    <property type="molecule type" value="Genomic_DNA"/>
</dbReference>
<dbReference type="AlphaFoldDB" id="A0A3L9YDN3"/>
<feature type="compositionally biased region" description="Polar residues" evidence="1">
    <location>
        <begin position="108"/>
        <end position="119"/>
    </location>
</feature>
<keyword evidence="2" id="KW-0472">Membrane</keyword>
<feature type="region of interest" description="Disordered" evidence="1">
    <location>
        <begin position="97"/>
        <end position="122"/>
    </location>
</feature>
<feature type="transmembrane region" description="Helical" evidence="2">
    <location>
        <begin position="72"/>
        <end position="89"/>
    </location>
</feature>
<feature type="transmembrane region" description="Helical" evidence="2">
    <location>
        <begin position="12"/>
        <end position="31"/>
    </location>
</feature>
<keyword evidence="2" id="KW-0812">Transmembrane</keyword>
<proteinExistence type="predicted"/>
<reference evidence="3 4" key="1">
    <citation type="submission" date="2018-10" db="EMBL/GenBank/DDBJ databases">
        <title>Genomic Encyclopedia of Archaeal and Bacterial Type Strains, Phase II (KMG-II): from individual species to whole genera.</title>
        <authorList>
            <person name="Goeker M."/>
        </authorList>
    </citation>
    <scope>NUCLEOTIDE SEQUENCE [LARGE SCALE GENOMIC DNA]</scope>
    <source>
        <strain evidence="3 4">DSM 23424</strain>
    </source>
</reference>
<keyword evidence="4" id="KW-1185">Reference proteome</keyword>